<comment type="caution">
    <text evidence="1">The sequence shown here is derived from an EMBL/GenBank/DDBJ whole genome shotgun (WGS) entry which is preliminary data.</text>
</comment>
<dbReference type="InterPro" id="IPR016024">
    <property type="entry name" value="ARM-type_fold"/>
</dbReference>
<proteinExistence type="predicted"/>
<evidence type="ECO:0008006" key="3">
    <source>
        <dbReference type="Google" id="ProtNLM"/>
    </source>
</evidence>
<dbReference type="PANTHER" id="PTHR41291">
    <property type="entry name" value="DNA ALKYLATION REPAIR PROTEIN"/>
    <property type="match status" value="1"/>
</dbReference>
<dbReference type="PANTHER" id="PTHR41291:SF1">
    <property type="entry name" value="DNA ALKYLATION REPAIR PROTEIN"/>
    <property type="match status" value="1"/>
</dbReference>
<name>A0AA37NRK4_9BACT</name>
<evidence type="ECO:0000313" key="1">
    <source>
        <dbReference type="EMBL" id="GKI19047.1"/>
    </source>
</evidence>
<dbReference type="AlphaFoldDB" id="A0AA37NRK4"/>
<dbReference type="Proteomes" id="UP001055105">
    <property type="component" value="Unassembled WGS sequence"/>
</dbReference>
<dbReference type="InterPro" id="IPR014825">
    <property type="entry name" value="DNA_alkylation"/>
</dbReference>
<sequence length="231" mass="24782">MDFTSRMVALLAELRRERNGAVADAMRCYGAPYGLNYGVSLPTLRKLARAETPDHDFARYLYLQEVRELRLAALHIARPESLTPDEFPAWAAGIVNSEVAEEAAFAFLSRSAALPALFDAWIADPNPLLRYAALQSAARSDLLTAAWIAPAVEAVRRAAVCAAESLSKPAAAPLSASSAARLIAQGAVALLSAVGGLNEENRQAVLRAAGSLGKLPAEDYVHEELTWRLEA</sequence>
<reference evidence="1" key="1">
    <citation type="submission" date="2022-01" db="EMBL/GenBank/DDBJ databases">
        <title>Novel bile acid biosynthetic pathways are enriched in the microbiome of centenarians.</title>
        <authorList>
            <person name="Sato Y."/>
            <person name="Atarashi K."/>
            <person name="Plichta R.D."/>
            <person name="Arai Y."/>
            <person name="Sasajima S."/>
            <person name="Kearney M.S."/>
            <person name="Suda W."/>
            <person name="Takeshita K."/>
            <person name="Sasaki T."/>
            <person name="Okamoto S."/>
            <person name="Skelly N.A."/>
            <person name="Okamura Y."/>
            <person name="Vlamakis H."/>
            <person name="Li Y."/>
            <person name="Tanoue T."/>
            <person name="Takei H."/>
            <person name="Nittono H."/>
            <person name="Narushima S."/>
            <person name="Irie J."/>
            <person name="Itoh H."/>
            <person name="Moriya K."/>
            <person name="Sugiura Y."/>
            <person name="Suematsu M."/>
            <person name="Moritoki N."/>
            <person name="Shibata S."/>
            <person name="Littman R.D."/>
            <person name="Fischbach A.M."/>
            <person name="Uwamino Y."/>
            <person name="Inoue T."/>
            <person name="Honda A."/>
            <person name="Hattori M."/>
            <person name="Murai T."/>
            <person name="Xavier J.R."/>
            <person name="Hirose N."/>
            <person name="Honda K."/>
        </authorList>
    </citation>
    <scope>NUCLEOTIDE SEQUENCE</scope>
    <source>
        <strain evidence="1">CE91-St16</strain>
    </source>
</reference>
<protein>
    <recommendedName>
        <fullName evidence="3">DNA alkylation repair enzyme</fullName>
    </recommendedName>
</protein>
<dbReference type="EMBL" id="BQOL01000001">
    <property type="protein sequence ID" value="GKI19047.1"/>
    <property type="molecule type" value="Genomic_DNA"/>
</dbReference>
<dbReference type="Gene3D" id="1.25.10.90">
    <property type="match status" value="1"/>
</dbReference>
<dbReference type="RefSeq" id="WP_244076523.1">
    <property type="nucleotide sequence ID" value="NZ_AP025581.1"/>
</dbReference>
<dbReference type="SUPFAM" id="SSF48371">
    <property type="entry name" value="ARM repeat"/>
    <property type="match status" value="1"/>
</dbReference>
<gene>
    <name evidence="1" type="ORF">CE91St16_19550</name>
</gene>
<organism evidence="1 2">
    <name type="scientific">Alistipes finegoldii</name>
    <dbReference type="NCBI Taxonomy" id="214856"/>
    <lineage>
        <taxon>Bacteria</taxon>
        <taxon>Pseudomonadati</taxon>
        <taxon>Bacteroidota</taxon>
        <taxon>Bacteroidia</taxon>
        <taxon>Bacteroidales</taxon>
        <taxon>Rikenellaceae</taxon>
        <taxon>Alistipes</taxon>
    </lineage>
</organism>
<evidence type="ECO:0000313" key="2">
    <source>
        <dbReference type="Proteomes" id="UP001055105"/>
    </source>
</evidence>
<accession>A0AA37NRK4</accession>
<dbReference type="Pfam" id="PF08713">
    <property type="entry name" value="DNA_alkylation"/>
    <property type="match status" value="1"/>
</dbReference>